<feature type="domain" description="AAA+ ATPase" evidence="5">
    <location>
        <begin position="40"/>
        <end position="157"/>
    </location>
</feature>
<accession>A0A6J7CEY2</accession>
<keyword evidence="2" id="KW-0235">DNA replication</keyword>
<dbReference type="SMART" id="SM00382">
    <property type="entry name" value="AAA"/>
    <property type="match status" value="1"/>
</dbReference>
<keyword evidence="4" id="KW-0067">ATP-binding</keyword>
<dbReference type="PANTHER" id="PTHR13779:SF7">
    <property type="entry name" value="ATPASE WRNIP1"/>
    <property type="match status" value="1"/>
</dbReference>
<evidence type="ECO:0000256" key="4">
    <source>
        <dbReference type="ARBA" id="ARBA00022840"/>
    </source>
</evidence>
<proteinExistence type="inferred from homology"/>
<dbReference type="InterPro" id="IPR003959">
    <property type="entry name" value="ATPase_AAA_core"/>
</dbReference>
<name>A0A6J7CEY2_9ZZZZ</name>
<dbReference type="FunFam" id="3.40.50.300:FF:000137">
    <property type="entry name" value="Replication-associated recombination protein A"/>
    <property type="match status" value="1"/>
</dbReference>
<dbReference type="InterPro" id="IPR003593">
    <property type="entry name" value="AAA+_ATPase"/>
</dbReference>
<dbReference type="GO" id="GO:0005524">
    <property type="term" value="F:ATP binding"/>
    <property type="evidence" value="ECO:0007669"/>
    <property type="project" value="UniProtKB-KW"/>
</dbReference>
<dbReference type="Gene3D" id="1.10.8.60">
    <property type="match status" value="1"/>
</dbReference>
<sequence>MRSIAPLAESLRPRSLNDVVGQDHLVGPGAPLRLLAENQSLKSLILWGPAGTGKTTLARLVAEVAGLHFATLSAVSSGVKDVREVIEQSRQRLAEYGTRTCLFIDEVHRFNKSQQDLLLPVTESGEVVLIGATTENPYFEVNAALLSRTTLWRLKPHTRESLTLLVERGLQMRGATIAADALDALVKSAEGDGRGVLTTLDVALVLAKNHDNVVGLDDVSAARDGRIIHQSQDSHYDQVSAFIKSVRGSDPDAALFWLVALLEAGESARFLARRLVILASEDIGIADGNALLTAESAARAVEFVGLPEARLTLAHATVRLALSPKSNSITAALGAVTSAIQAGVSTEVPAHLRDGHYQGATDLGHGAGYAYPHDFPGNWIKQQYLPDGEKGGYFKPSDQPSEVRLIEIWRSIQGAVPGPPVE</sequence>
<dbReference type="CDD" id="cd00009">
    <property type="entry name" value="AAA"/>
    <property type="match status" value="1"/>
</dbReference>
<dbReference type="InterPro" id="IPR027417">
    <property type="entry name" value="P-loop_NTPase"/>
</dbReference>
<dbReference type="GO" id="GO:0003677">
    <property type="term" value="F:DNA binding"/>
    <property type="evidence" value="ECO:0007669"/>
    <property type="project" value="InterPro"/>
</dbReference>
<dbReference type="Gene3D" id="1.10.3710.10">
    <property type="entry name" value="DNA polymerase III clamp loader subunits, C-terminal domain"/>
    <property type="match status" value="1"/>
</dbReference>
<dbReference type="EMBL" id="CAFBLN010000001">
    <property type="protein sequence ID" value="CAB4856747.1"/>
    <property type="molecule type" value="Genomic_DNA"/>
</dbReference>
<dbReference type="Gene3D" id="1.20.272.10">
    <property type="match status" value="1"/>
</dbReference>
<comment type="similarity">
    <text evidence="1">Belongs to the AAA ATPase family. RarA/MGS1/WRNIP1 subfamily.</text>
</comment>
<keyword evidence="3" id="KW-0547">Nucleotide-binding</keyword>
<dbReference type="FunFam" id="1.20.272.10:FF:000001">
    <property type="entry name" value="Putative AAA family ATPase"/>
    <property type="match status" value="1"/>
</dbReference>
<dbReference type="PANTHER" id="PTHR13779">
    <property type="entry name" value="WERNER HELICASE-INTERACTING PROTEIN 1 FAMILY MEMBER"/>
    <property type="match status" value="1"/>
</dbReference>
<evidence type="ECO:0000256" key="2">
    <source>
        <dbReference type="ARBA" id="ARBA00022705"/>
    </source>
</evidence>
<evidence type="ECO:0000259" key="5">
    <source>
        <dbReference type="SMART" id="SM00382"/>
    </source>
</evidence>
<evidence type="ECO:0000256" key="3">
    <source>
        <dbReference type="ARBA" id="ARBA00022741"/>
    </source>
</evidence>
<dbReference type="InterPro" id="IPR051314">
    <property type="entry name" value="AAA_ATPase_RarA/MGS1/WRNIP1"/>
</dbReference>
<dbReference type="GO" id="GO:0016887">
    <property type="term" value="F:ATP hydrolysis activity"/>
    <property type="evidence" value="ECO:0007669"/>
    <property type="project" value="InterPro"/>
</dbReference>
<dbReference type="Gene3D" id="3.40.50.300">
    <property type="entry name" value="P-loop containing nucleotide triphosphate hydrolases"/>
    <property type="match status" value="1"/>
</dbReference>
<protein>
    <submittedName>
        <fullName evidence="6">Unannotated protein</fullName>
    </submittedName>
</protein>
<dbReference type="GO" id="GO:0006261">
    <property type="term" value="P:DNA-templated DNA replication"/>
    <property type="evidence" value="ECO:0007669"/>
    <property type="project" value="TreeGrafter"/>
</dbReference>
<gene>
    <name evidence="6" type="ORF">UFOPK3381_00012</name>
</gene>
<dbReference type="InterPro" id="IPR021886">
    <property type="entry name" value="MgsA_C"/>
</dbReference>
<evidence type="ECO:0000313" key="6">
    <source>
        <dbReference type="EMBL" id="CAB4856747.1"/>
    </source>
</evidence>
<dbReference type="SUPFAM" id="SSF52540">
    <property type="entry name" value="P-loop containing nucleoside triphosphate hydrolases"/>
    <property type="match status" value="1"/>
</dbReference>
<dbReference type="InterPro" id="IPR032423">
    <property type="entry name" value="AAA_assoc_2"/>
</dbReference>
<dbReference type="GO" id="GO:0008047">
    <property type="term" value="F:enzyme activator activity"/>
    <property type="evidence" value="ECO:0007669"/>
    <property type="project" value="TreeGrafter"/>
</dbReference>
<dbReference type="InterPro" id="IPR008921">
    <property type="entry name" value="DNA_pol3_clamp-load_cplx_C"/>
</dbReference>
<dbReference type="Pfam" id="PF16193">
    <property type="entry name" value="AAA_assoc_2"/>
    <property type="match status" value="1"/>
</dbReference>
<dbReference type="GO" id="GO:0017116">
    <property type="term" value="F:single-stranded DNA helicase activity"/>
    <property type="evidence" value="ECO:0007669"/>
    <property type="project" value="TreeGrafter"/>
</dbReference>
<reference evidence="6" key="1">
    <citation type="submission" date="2020-05" db="EMBL/GenBank/DDBJ databases">
        <authorList>
            <person name="Chiriac C."/>
            <person name="Salcher M."/>
            <person name="Ghai R."/>
            <person name="Kavagutti S V."/>
        </authorList>
    </citation>
    <scope>NUCLEOTIDE SEQUENCE</scope>
</reference>
<dbReference type="Pfam" id="PF00004">
    <property type="entry name" value="AAA"/>
    <property type="match status" value="1"/>
</dbReference>
<dbReference type="GO" id="GO:0000731">
    <property type="term" value="P:DNA synthesis involved in DNA repair"/>
    <property type="evidence" value="ECO:0007669"/>
    <property type="project" value="TreeGrafter"/>
</dbReference>
<dbReference type="AlphaFoldDB" id="A0A6J7CEY2"/>
<organism evidence="6">
    <name type="scientific">freshwater metagenome</name>
    <dbReference type="NCBI Taxonomy" id="449393"/>
    <lineage>
        <taxon>unclassified sequences</taxon>
        <taxon>metagenomes</taxon>
        <taxon>ecological metagenomes</taxon>
    </lineage>
</organism>
<evidence type="ECO:0000256" key="1">
    <source>
        <dbReference type="ARBA" id="ARBA00008959"/>
    </source>
</evidence>
<dbReference type="Pfam" id="PF12002">
    <property type="entry name" value="MgsA_C"/>
    <property type="match status" value="1"/>
</dbReference>
<dbReference type="SUPFAM" id="SSF48019">
    <property type="entry name" value="post-AAA+ oligomerization domain-like"/>
    <property type="match status" value="1"/>
</dbReference>